<evidence type="ECO:0000313" key="2">
    <source>
        <dbReference type="Proteomes" id="UP000703269"/>
    </source>
</evidence>
<keyword evidence="2" id="KW-1185">Reference proteome</keyword>
<gene>
    <name evidence="1" type="ORF">PsYK624_112790</name>
</gene>
<comment type="caution">
    <text evidence="1">The sequence shown here is derived from an EMBL/GenBank/DDBJ whole genome shotgun (WGS) entry which is preliminary data.</text>
</comment>
<dbReference type="EMBL" id="BPQB01000045">
    <property type="protein sequence ID" value="GJE95099.1"/>
    <property type="molecule type" value="Genomic_DNA"/>
</dbReference>
<proteinExistence type="predicted"/>
<dbReference type="AlphaFoldDB" id="A0A9P3GIY5"/>
<accession>A0A9P3GIY5</accession>
<evidence type="ECO:0000313" key="1">
    <source>
        <dbReference type="EMBL" id="GJE95099.1"/>
    </source>
</evidence>
<feature type="non-terminal residue" evidence="1">
    <location>
        <position position="178"/>
    </location>
</feature>
<organism evidence="1 2">
    <name type="scientific">Phanerochaete sordida</name>
    <dbReference type="NCBI Taxonomy" id="48140"/>
    <lineage>
        <taxon>Eukaryota</taxon>
        <taxon>Fungi</taxon>
        <taxon>Dikarya</taxon>
        <taxon>Basidiomycota</taxon>
        <taxon>Agaricomycotina</taxon>
        <taxon>Agaricomycetes</taxon>
        <taxon>Polyporales</taxon>
        <taxon>Phanerochaetaceae</taxon>
        <taxon>Phanerochaete</taxon>
    </lineage>
</organism>
<dbReference type="Proteomes" id="UP000703269">
    <property type="component" value="Unassembled WGS sequence"/>
</dbReference>
<protein>
    <submittedName>
        <fullName evidence="1">Uncharacterized protein</fullName>
    </submittedName>
</protein>
<sequence>MSATNTPDYDDALPYQQRMTDIFRSALGTAVPDLVVTDELQQSTQAMRTLMSIVFGSPLFHQSCGYPLPPAEIRNSEASDIWTKENLLKTAIHFAICSLQWARSILPSEPHLEARDATEELLRLAFGALTDASCFAMILRDRSEPDQALPGTDWRACLQRKLEVLQYYRENGCAVQRS</sequence>
<reference evidence="1 2" key="1">
    <citation type="submission" date="2021-08" db="EMBL/GenBank/DDBJ databases">
        <title>Draft Genome Sequence of Phanerochaete sordida strain YK-624.</title>
        <authorList>
            <person name="Mori T."/>
            <person name="Dohra H."/>
            <person name="Suzuki T."/>
            <person name="Kawagishi H."/>
            <person name="Hirai H."/>
        </authorList>
    </citation>
    <scope>NUCLEOTIDE SEQUENCE [LARGE SCALE GENOMIC DNA]</scope>
    <source>
        <strain evidence="1 2">YK-624</strain>
    </source>
</reference>
<name>A0A9P3GIY5_9APHY</name>